<dbReference type="Proteomes" id="UP000070544">
    <property type="component" value="Unassembled WGS sequence"/>
</dbReference>
<dbReference type="OrthoDB" id="10653363at2759"/>
<keyword evidence="2" id="KW-1185">Reference proteome</keyword>
<dbReference type="EMBL" id="KQ965761">
    <property type="protein sequence ID" value="KXS15517.1"/>
    <property type="molecule type" value="Genomic_DNA"/>
</dbReference>
<organism evidence="1 2">
    <name type="scientific">Gonapodya prolifera (strain JEL478)</name>
    <name type="common">Monoblepharis prolifera</name>
    <dbReference type="NCBI Taxonomy" id="1344416"/>
    <lineage>
        <taxon>Eukaryota</taxon>
        <taxon>Fungi</taxon>
        <taxon>Fungi incertae sedis</taxon>
        <taxon>Chytridiomycota</taxon>
        <taxon>Chytridiomycota incertae sedis</taxon>
        <taxon>Monoblepharidomycetes</taxon>
        <taxon>Monoblepharidales</taxon>
        <taxon>Gonapodyaceae</taxon>
        <taxon>Gonapodya</taxon>
    </lineage>
</organism>
<sequence>MHLPSRIRGTFPLTVLARALHSTQSPSFSRKMERRRYLAGTANPVPSPFQTVNDRSFYRLVAWGDGAKSSECDPNRVFWNHFLDPISVQNAGVLLLRTPGRNDPPLLREVRPRASIPVVDVVLVTSQTCRACAALKHGLQHVFGPLLPTFLVSKGELGHTNTSAFDAYSFHLTFSTLDPHTSPMTTFDELEIDPRAPLPAVFLFVNGRRIPGEAQDLGLGGSDEPGSFEHQARRARVVQAIIRGIQNAPALET</sequence>
<dbReference type="AlphaFoldDB" id="A0A139AFE9"/>
<evidence type="ECO:0008006" key="3">
    <source>
        <dbReference type="Google" id="ProtNLM"/>
    </source>
</evidence>
<evidence type="ECO:0000313" key="2">
    <source>
        <dbReference type="Proteomes" id="UP000070544"/>
    </source>
</evidence>
<gene>
    <name evidence="1" type="ORF">M427DRAFT_69898</name>
</gene>
<proteinExistence type="predicted"/>
<protein>
    <recommendedName>
        <fullName evidence="3">Thioredoxin domain-containing protein</fullName>
    </recommendedName>
</protein>
<accession>A0A139AFE9</accession>
<name>A0A139AFE9_GONPJ</name>
<reference evidence="1 2" key="1">
    <citation type="journal article" date="2015" name="Genome Biol. Evol.">
        <title>Phylogenomic analyses indicate that early fungi evolved digesting cell walls of algal ancestors of land plants.</title>
        <authorList>
            <person name="Chang Y."/>
            <person name="Wang S."/>
            <person name="Sekimoto S."/>
            <person name="Aerts A.L."/>
            <person name="Choi C."/>
            <person name="Clum A."/>
            <person name="LaButti K.M."/>
            <person name="Lindquist E.A."/>
            <person name="Yee Ngan C."/>
            <person name="Ohm R.A."/>
            <person name="Salamov A.A."/>
            <person name="Grigoriev I.V."/>
            <person name="Spatafora J.W."/>
            <person name="Berbee M.L."/>
        </authorList>
    </citation>
    <scope>NUCLEOTIDE SEQUENCE [LARGE SCALE GENOMIC DNA]</scope>
    <source>
        <strain evidence="1 2">JEL478</strain>
    </source>
</reference>
<evidence type="ECO:0000313" key="1">
    <source>
        <dbReference type="EMBL" id="KXS15517.1"/>
    </source>
</evidence>